<dbReference type="Proteomes" id="UP001321542">
    <property type="component" value="Chromosome"/>
</dbReference>
<proteinExistence type="predicted"/>
<name>A0ABM7FQA8_9ACTN</name>
<dbReference type="EMBL" id="AP018448">
    <property type="protein sequence ID" value="BBC38439.1"/>
    <property type="molecule type" value="Genomic_DNA"/>
</dbReference>
<dbReference type="InterPro" id="IPR012340">
    <property type="entry name" value="NA-bd_OB-fold"/>
</dbReference>
<reference evidence="1 2" key="2">
    <citation type="journal article" date="2023" name="ChemBioChem">
        <title>Acyltransferase Domain Exchange between Two Independent Type I Polyketide Synthases in the Same Producer Strain of Macrolide Antibiotics.</title>
        <authorList>
            <person name="Kudo F."/>
            <person name="Kishikawa K."/>
            <person name="Tsuboi K."/>
            <person name="Kido T."/>
            <person name="Usui T."/>
            <person name="Hashimoto J."/>
            <person name="Shin-Ya K."/>
            <person name="Miyanaga A."/>
            <person name="Eguchi T."/>
        </authorList>
    </citation>
    <scope>NUCLEOTIDE SEQUENCE [LARGE SCALE GENOMIC DNA]</scope>
    <source>
        <strain evidence="1 2">A-8890</strain>
    </source>
</reference>
<evidence type="ECO:0000313" key="2">
    <source>
        <dbReference type="Proteomes" id="UP001321542"/>
    </source>
</evidence>
<reference evidence="1 2" key="1">
    <citation type="journal article" date="2010" name="ChemBioChem">
        <title>Cloning and characterization of the biosynthetic gene cluster of 16-membered macrolide antibiotic FD-891: involvement of a dual functional cytochrome P450 monooxygenase catalyzing epoxidation and hydroxylation.</title>
        <authorList>
            <person name="Kudo F."/>
            <person name="Motegi A."/>
            <person name="Mizoue K."/>
            <person name="Eguchi T."/>
        </authorList>
    </citation>
    <scope>NUCLEOTIDE SEQUENCE [LARGE SCALE GENOMIC DNA]</scope>
    <source>
        <strain evidence="1 2">A-8890</strain>
    </source>
</reference>
<dbReference type="Gene3D" id="2.40.50.140">
    <property type="entry name" value="Nucleic acid-binding proteins"/>
    <property type="match status" value="1"/>
</dbReference>
<accession>A0ABM7FQA8</accession>
<keyword evidence="2" id="KW-1185">Reference proteome</keyword>
<protein>
    <submittedName>
        <fullName evidence="1">Uncharacterized protein</fullName>
    </submittedName>
</protein>
<gene>
    <name evidence="1" type="ORF">SGFS_097330</name>
</gene>
<organism evidence="1 2">
    <name type="scientific">Streptomyces graminofaciens</name>
    <dbReference type="NCBI Taxonomy" id="68212"/>
    <lineage>
        <taxon>Bacteria</taxon>
        <taxon>Bacillati</taxon>
        <taxon>Actinomycetota</taxon>
        <taxon>Actinomycetes</taxon>
        <taxon>Kitasatosporales</taxon>
        <taxon>Streptomycetaceae</taxon>
        <taxon>Streptomyces</taxon>
    </lineage>
</organism>
<evidence type="ECO:0000313" key="1">
    <source>
        <dbReference type="EMBL" id="BBC38439.1"/>
    </source>
</evidence>
<sequence length="103" mass="10705">MARAVAAVGIGVEFSGDTRRFGRFGPYAVTMDDDVSVVGLMGRVTGAVGPGLVGEVIVRVRGGAEHFLAYPAAAKESISPGTLVTVLEYQPPRTVYVSAAYDS</sequence>